<protein>
    <submittedName>
        <fullName evidence="3">Uncharacterized protein</fullName>
    </submittedName>
</protein>
<keyword evidence="2" id="KW-0472">Membrane</keyword>
<accession>A0A9P6B369</accession>
<proteinExistence type="predicted"/>
<feature type="transmembrane region" description="Helical" evidence="2">
    <location>
        <begin position="70"/>
        <end position="91"/>
    </location>
</feature>
<keyword evidence="4" id="KW-1185">Reference proteome</keyword>
<evidence type="ECO:0000256" key="2">
    <source>
        <dbReference type="SAM" id="Phobius"/>
    </source>
</evidence>
<keyword evidence="2" id="KW-1133">Transmembrane helix</keyword>
<evidence type="ECO:0000256" key="1">
    <source>
        <dbReference type="SAM" id="MobiDB-lite"/>
    </source>
</evidence>
<name>A0A9P6B369_9AGAM</name>
<dbReference type="Proteomes" id="UP000886523">
    <property type="component" value="Unassembled WGS sequence"/>
</dbReference>
<evidence type="ECO:0000313" key="4">
    <source>
        <dbReference type="Proteomes" id="UP000886523"/>
    </source>
</evidence>
<reference evidence="3" key="1">
    <citation type="journal article" date="2020" name="Nat. Commun.">
        <title>Large-scale genome sequencing of mycorrhizal fungi provides insights into the early evolution of symbiotic traits.</title>
        <authorList>
            <person name="Miyauchi S."/>
            <person name="Kiss E."/>
            <person name="Kuo A."/>
            <person name="Drula E."/>
            <person name="Kohler A."/>
            <person name="Sanchez-Garcia M."/>
            <person name="Morin E."/>
            <person name="Andreopoulos B."/>
            <person name="Barry K.W."/>
            <person name="Bonito G."/>
            <person name="Buee M."/>
            <person name="Carver A."/>
            <person name="Chen C."/>
            <person name="Cichocki N."/>
            <person name="Clum A."/>
            <person name="Culley D."/>
            <person name="Crous P.W."/>
            <person name="Fauchery L."/>
            <person name="Girlanda M."/>
            <person name="Hayes R.D."/>
            <person name="Keri Z."/>
            <person name="LaButti K."/>
            <person name="Lipzen A."/>
            <person name="Lombard V."/>
            <person name="Magnuson J."/>
            <person name="Maillard F."/>
            <person name="Murat C."/>
            <person name="Nolan M."/>
            <person name="Ohm R.A."/>
            <person name="Pangilinan J."/>
            <person name="Pereira M.F."/>
            <person name="Perotto S."/>
            <person name="Peter M."/>
            <person name="Pfister S."/>
            <person name="Riley R."/>
            <person name="Sitrit Y."/>
            <person name="Stielow J.B."/>
            <person name="Szollosi G."/>
            <person name="Zifcakova L."/>
            <person name="Stursova M."/>
            <person name="Spatafora J.W."/>
            <person name="Tedersoo L."/>
            <person name="Vaario L.M."/>
            <person name="Yamada A."/>
            <person name="Yan M."/>
            <person name="Wang P."/>
            <person name="Xu J."/>
            <person name="Bruns T."/>
            <person name="Baldrian P."/>
            <person name="Vilgalys R."/>
            <person name="Dunand C."/>
            <person name="Henrissat B."/>
            <person name="Grigoriev I.V."/>
            <person name="Hibbett D."/>
            <person name="Nagy L.G."/>
            <person name="Martin F.M."/>
        </authorList>
    </citation>
    <scope>NUCLEOTIDE SEQUENCE</scope>
    <source>
        <strain evidence="3">UP504</strain>
    </source>
</reference>
<evidence type="ECO:0000313" key="3">
    <source>
        <dbReference type="EMBL" id="KAF9516725.1"/>
    </source>
</evidence>
<feature type="compositionally biased region" description="Basic and acidic residues" evidence="1">
    <location>
        <begin position="161"/>
        <end position="170"/>
    </location>
</feature>
<feature type="transmembrane region" description="Helical" evidence="2">
    <location>
        <begin position="44"/>
        <end position="64"/>
    </location>
</feature>
<feature type="region of interest" description="Disordered" evidence="1">
    <location>
        <begin position="244"/>
        <end position="273"/>
    </location>
</feature>
<feature type="region of interest" description="Disordered" evidence="1">
    <location>
        <begin position="154"/>
        <end position="174"/>
    </location>
</feature>
<keyword evidence="2" id="KW-0812">Transmembrane</keyword>
<sequence>MPDQPTSEIRPFEDHDLKELRLLFGMSAMETLGVANNKAYGHPMVLAIWIALSSIFVQYLGWWPRLEFGFIGYLAPFPGFAVIAVPILFAVDWHHRPFFEKEIRRFLSREDILYLTQYYSSLHAPHSRFLVLVWSKRPIGYIAVDAAAPDDDLSNLEDEERLPSPDDSVNKKAVNGDTPEAIKEREKAIDVLRAKMTERMKKVKSKPPPDYAVIRHYHVDRVYVSTGVQFDLLRKALKDVFSLAPSLPTPTSTSSSKKGKAKGRKGETDAGDGGASAVTVNKVFIRISSLESGREQVFRELGFVPSKTRAPEGTAGTFLSFETRSLTGEVWTWFEIDRARWEQEKEVEK</sequence>
<dbReference type="EMBL" id="MU128937">
    <property type="protein sequence ID" value="KAF9516725.1"/>
    <property type="molecule type" value="Genomic_DNA"/>
</dbReference>
<organism evidence="3 4">
    <name type="scientific">Hydnum rufescens UP504</name>
    <dbReference type="NCBI Taxonomy" id="1448309"/>
    <lineage>
        <taxon>Eukaryota</taxon>
        <taxon>Fungi</taxon>
        <taxon>Dikarya</taxon>
        <taxon>Basidiomycota</taxon>
        <taxon>Agaricomycotina</taxon>
        <taxon>Agaricomycetes</taxon>
        <taxon>Cantharellales</taxon>
        <taxon>Hydnaceae</taxon>
        <taxon>Hydnum</taxon>
    </lineage>
</organism>
<dbReference type="AlphaFoldDB" id="A0A9P6B369"/>
<feature type="compositionally biased region" description="Low complexity" evidence="1">
    <location>
        <begin position="244"/>
        <end position="256"/>
    </location>
</feature>
<dbReference type="OrthoDB" id="2564232at2759"/>
<gene>
    <name evidence="3" type="ORF">BS47DRAFT_1315185</name>
</gene>
<comment type="caution">
    <text evidence="3">The sequence shown here is derived from an EMBL/GenBank/DDBJ whole genome shotgun (WGS) entry which is preliminary data.</text>
</comment>